<evidence type="ECO:0000256" key="3">
    <source>
        <dbReference type="ARBA" id="ARBA00023125"/>
    </source>
</evidence>
<dbReference type="PROSITE" id="PS51898">
    <property type="entry name" value="TYR_RECOMBINASE"/>
    <property type="match status" value="1"/>
</dbReference>
<dbReference type="EMBL" id="WTVP01000117">
    <property type="protein sequence ID" value="NMG17783.1"/>
    <property type="molecule type" value="Genomic_DNA"/>
</dbReference>
<reference evidence="6 7" key="1">
    <citation type="submission" date="2019-12" db="EMBL/GenBank/DDBJ databases">
        <title>Comparative genomics gives insights into the taxonomy of the Azoarcus-Aromatoleum group and reveals separate origins of nif in the plant-associated Azoarcus and non-plant-associated Aromatoleum sub-groups.</title>
        <authorList>
            <person name="Lafos M."/>
            <person name="Maluk M."/>
            <person name="Batista M."/>
            <person name="Junghare M."/>
            <person name="Carmona M."/>
            <person name="Faoro H."/>
            <person name="Cruz L.M."/>
            <person name="Battistoni F."/>
            <person name="De Souza E."/>
            <person name="Pedrosa F."/>
            <person name="Chen W.-M."/>
            <person name="Poole P.S."/>
            <person name="Dixon R.A."/>
            <person name="James E.K."/>
        </authorList>
    </citation>
    <scope>NUCLEOTIDE SEQUENCE [LARGE SCALE GENOMIC DNA]</scope>
    <source>
        <strain evidence="6 7">PbN1</strain>
    </source>
</reference>
<dbReference type="InterPro" id="IPR013762">
    <property type="entry name" value="Integrase-like_cat_sf"/>
</dbReference>
<proteinExistence type="inferred from homology"/>
<dbReference type="InterPro" id="IPR011010">
    <property type="entry name" value="DNA_brk_join_enz"/>
</dbReference>
<dbReference type="InterPro" id="IPR050808">
    <property type="entry name" value="Phage_Integrase"/>
</dbReference>
<dbReference type="RefSeq" id="WP_169204261.1">
    <property type="nucleotide sequence ID" value="NZ_CP059467.1"/>
</dbReference>
<evidence type="ECO:0000256" key="2">
    <source>
        <dbReference type="ARBA" id="ARBA00022908"/>
    </source>
</evidence>
<evidence type="ECO:0000259" key="5">
    <source>
        <dbReference type="PROSITE" id="PS51898"/>
    </source>
</evidence>
<dbReference type="InterPro" id="IPR038488">
    <property type="entry name" value="Integrase_DNA-bd_sf"/>
</dbReference>
<dbReference type="InterPro" id="IPR025166">
    <property type="entry name" value="Integrase_DNA_bind_dom"/>
</dbReference>
<dbReference type="Pfam" id="PF13356">
    <property type="entry name" value="Arm-DNA-bind_3"/>
    <property type="match status" value="1"/>
</dbReference>
<dbReference type="PANTHER" id="PTHR30629">
    <property type="entry name" value="PROPHAGE INTEGRASE"/>
    <property type="match status" value="1"/>
</dbReference>
<dbReference type="SUPFAM" id="SSF56349">
    <property type="entry name" value="DNA breaking-rejoining enzymes"/>
    <property type="match status" value="1"/>
</dbReference>
<protein>
    <submittedName>
        <fullName evidence="6">DUF4102 domain-containing protein</fullName>
    </submittedName>
</protein>
<dbReference type="Proteomes" id="UP000633943">
    <property type="component" value="Unassembled WGS sequence"/>
</dbReference>
<accession>A0ABX1P103</accession>
<dbReference type="PANTHER" id="PTHR30629:SF2">
    <property type="entry name" value="PROPHAGE INTEGRASE INTS-RELATED"/>
    <property type="match status" value="1"/>
</dbReference>
<gene>
    <name evidence="6" type="ORF">GPA24_20100</name>
</gene>
<organism evidence="6 7">
    <name type="scientific">Aromatoleum bremense</name>
    <dbReference type="NCBI Taxonomy" id="76115"/>
    <lineage>
        <taxon>Bacteria</taxon>
        <taxon>Pseudomonadati</taxon>
        <taxon>Pseudomonadota</taxon>
        <taxon>Betaproteobacteria</taxon>
        <taxon>Rhodocyclales</taxon>
        <taxon>Rhodocyclaceae</taxon>
        <taxon>Aromatoleum</taxon>
    </lineage>
</organism>
<evidence type="ECO:0000256" key="1">
    <source>
        <dbReference type="ARBA" id="ARBA00008857"/>
    </source>
</evidence>
<feature type="domain" description="Tyr recombinase" evidence="5">
    <location>
        <begin position="233"/>
        <end position="428"/>
    </location>
</feature>
<keyword evidence="4" id="KW-0233">DNA recombination</keyword>
<keyword evidence="7" id="KW-1185">Reference proteome</keyword>
<name>A0ABX1P103_9RHOO</name>
<dbReference type="InterPro" id="IPR002104">
    <property type="entry name" value="Integrase_catalytic"/>
</dbReference>
<evidence type="ECO:0000256" key="4">
    <source>
        <dbReference type="ARBA" id="ARBA00023172"/>
    </source>
</evidence>
<comment type="similarity">
    <text evidence="1">Belongs to the 'phage' integrase family.</text>
</comment>
<evidence type="ECO:0000313" key="6">
    <source>
        <dbReference type="EMBL" id="NMG17783.1"/>
    </source>
</evidence>
<dbReference type="Gene3D" id="1.10.150.130">
    <property type="match status" value="1"/>
</dbReference>
<dbReference type="Gene3D" id="1.10.443.10">
    <property type="entry name" value="Intergrase catalytic core"/>
    <property type="match status" value="1"/>
</dbReference>
<dbReference type="InterPro" id="IPR010998">
    <property type="entry name" value="Integrase_recombinase_N"/>
</dbReference>
<keyword evidence="3" id="KW-0238">DNA-binding</keyword>
<dbReference type="Gene3D" id="3.30.160.390">
    <property type="entry name" value="Integrase, DNA-binding domain"/>
    <property type="match status" value="1"/>
</dbReference>
<keyword evidence="2" id="KW-0229">DNA integration</keyword>
<evidence type="ECO:0000313" key="7">
    <source>
        <dbReference type="Proteomes" id="UP000633943"/>
    </source>
</evidence>
<comment type="caution">
    <text evidence="6">The sequence shown here is derived from an EMBL/GenBank/DDBJ whole genome shotgun (WGS) entry which is preliminary data.</text>
</comment>
<sequence>MQRERLTPDRIRRFTCPDGTKQAFLWDTVAPRLAVRATAGAKSYIFEAKMNRQTIRRTIGDVRAWNLDDARAEANRLQVLVESGTDPRELDRQEAEAKAAAKAAQEAAKRAADERSRYTLRALCDAYTGHLERIGKDKSAAATRSAFKCHVFTHEAIAAAPAREVTSHQIAAMVRKVREAGKERAAGILRSYLSAAFNAAKRAPFDSAMPADLIAFGVEHNPVDNIPAIAVQAGNRTLSADELRGYIKALGDELPDQALRLALLAGGQRMAQLLRAKVSDYDADTATLRLWDGKGKRQSAREHLLPLAPKAAALAAGLVARAKEREQRRAEAAGEAPGDVGGMWLFSTYGKVAMIFTTPGKRAAEISAGMKCEPFDLRDIRRTCETMLAGMGISRDTRAQLLSHGISGVQAAHYDRHAYTDEKRAALVAWEARLDAIEKGEKPAGNVRPLRRKNKNAA</sequence>